<feature type="domain" description="RNA-binding S4" evidence="7">
    <location>
        <begin position="13"/>
        <end position="75"/>
    </location>
</feature>
<name>A0A223ATW3_9FIRM</name>
<dbReference type="InterPro" id="IPR002942">
    <property type="entry name" value="S4_RNA-bd"/>
</dbReference>
<dbReference type="Pfam" id="PF00849">
    <property type="entry name" value="PseudoU_synth_2"/>
    <property type="match status" value="1"/>
</dbReference>
<evidence type="ECO:0000313" key="9">
    <source>
        <dbReference type="Proteomes" id="UP000214689"/>
    </source>
</evidence>
<evidence type="ECO:0000256" key="4">
    <source>
        <dbReference type="ARBA" id="ARBA00031870"/>
    </source>
</evidence>
<evidence type="ECO:0000256" key="5">
    <source>
        <dbReference type="ARBA" id="ARBA00033164"/>
    </source>
</evidence>
<comment type="similarity">
    <text evidence="2">Belongs to the pseudouridine synthase RluA family.</text>
</comment>
<dbReference type="InterPro" id="IPR020103">
    <property type="entry name" value="PsdUridine_synth_cat_dom_sf"/>
</dbReference>
<keyword evidence="3" id="KW-0413">Isomerase</keyword>
<dbReference type="SUPFAM" id="SSF55120">
    <property type="entry name" value="Pseudouridine synthase"/>
    <property type="match status" value="1"/>
</dbReference>
<evidence type="ECO:0000256" key="1">
    <source>
        <dbReference type="ARBA" id="ARBA00000073"/>
    </source>
</evidence>
<dbReference type="Gene3D" id="3.30.2350.10">
    <property type="entry name" value="Pseudouridine synthase"/>
    <property type="match status" value="1"/>
</dbReference>
<dbReference type="PROSITE" id="PS50889">
    <property type="entry name" value="S4"/>
    <property type="match status" value="1"/>
</dbReference>
<dbReference type="InterPro" id="IPR006145">
    <property type="entry name" value="PsdUridine_synth_RsuA/RluA"/>
</dbReference>
<keyword evidence="9" id="KW-1185">Reference proteome</keyword>
<dbReference type="CDD" id="cd02869">
    <property type="entry name" value="PseudoU_synth_RluA_like"/>
    <property type="match status" value="1"/>
</dbReference>
<dbReference type="EMBL" id="CP016199">
    <property type="protein sequence ID" value="ASS38420.1"/>
    <property type="molecule type" value="Genomic_DNA"/>
</dbReference>
<dbReference type="InterPro" id="IPR036986">
    <property type="entry name" value="S4_RNA-bd_sf"/>
</dbReference>
<dbReference type="PROSITE" id="PS01129">
    <property type="entry name" value="PSI_RLU"/>
    <property type="match status" value="1"/>
</dbReference>
<evidence type="ECO:0000256" key="3">
    <source>
        <dbReference type="ARBA" id="ARBA00023235"/>
    </source>
</evidence>
<dbReference type="Proteomes" id="UP000214689">
    <property type="component" value="Chromosome"/>
</dbReference>
<evidence type="ECO:0000256" key="2">
    <source>
        <dbReference type="ARBA" id="ARBA00010876"/>
    </source>
</evidence>
<sequence>MKQIEINSNDAGRRLDKFMRRYLPKATLSTIYKIIRKDVKINGKREGNNYMLAEGDVLTLYISDGLIEEWSAPARNDKRPKVRRNFKIVYEDDDILIADKPFGLLTHGDSNEKKNHLANQVKDYLIETGAYNPREKVFTPAPVNRLDRNTTGAVLFGKNSASLKALGEMIREDKVDRYYMTIVYGHLDGEIDLRGRLVKDQNTNTVKILDITDSRGREIETIARPVRKIGDFTLVEIRLVTGRTHQIRAHMASVGHPVIGDVKYARGRATDVNRRLKQRFGLSTQLLHSCRITFKEGVGTLERLTGQSINVDLPEEFERIINGLELAARRRNANNE</sequence>
<evidence type="ECO:0000313" key="8">
    <source>
        <dbReference type="EMBL" id="ASS38420.1"/>
    </source>
</evidence>
<dbReference type="InterPro" id="IPR006224">
    <property type="entry name" value="PsdUridine_synth_RluA-like_CS"/>
</dbReference>
<evidence type="ECO:0000256" key="6">
    <source>
        <dbReference type="PROSITE-ProRule" id="PRU00182"/>
    </source>
</evidence>
<dbReference type="GO" id="GO:0120159">
    <property type="term" value="F:rRNA pseudouridine synthase activity"/>
    <property type="evidence" value="ECO:0007669"/>
    <property type="project" value="UniProtKB-ARBA"/>
</dbReference>
<gene>
    <name evidence="8" type="ORF">AXF17_08460</name>
</gene>
<dbReference type="PANTHER" id="PTHR21600">
    <property type="entry name" value="MITOCHONDRIAL RNA PSEUDOURIDINE SYNTHASE"/>
    <property type="match status" value="1"/>
</dbReference>
<accession>A0A223ATW3</accession>
<dbReference type="GO" id="GO:0003723">
    <property type="term" value="F:RNA binding"/>
    <property type="evidence" value="ECO:0007669"/>
    <property type="project" value="UniProtKB-KW"/>
</dbReference>
<reference evidence="9" key="1">
    <citation type="submission" date="2016-05" db="EMBL/GenBank/DDBJ databases">
        <authorList>
            <person name="Holder M.E."/>
            <person name="Ajami N.J."/>
            <person name="Petrosino J.F."/>
        </authorList>
    </citation>
    <scope>NUCLEOTIDE SEQUENCE [LARGE SCALE GENOMIC DNA]</scope>
    <source>
        <strain evidence="9">ATCC 700696</strain>
    </source>
</reference>
<keyword evidence="6" id="KW-0694">RNA-binding</keyword>
<dbReference type="GO" id="GO:0000455">
    <property type="term" value="P:enzyme-directed rRNA pseudouridine synthesis"/>
    <property type="evidence" value="ECO:0007669"/>
    <property type="project" value="UniProtKB-ARBA"/>
</dbReference>
<dbReference type="CDD" id="cd00165">
    <property type="entry name" value="S4"/>
    <property type="match status" value="1"/>
</dbReference>
<dbReference type="PANTHER" id="PTHR21600:SF83">
    <property type="entry name" value="PSEUDOURIDYLATE SYNTHASE RPUSD4, MITOCHONDRIAL"/>
    <property type="match status" value="1"/>
</dbReference>
<protein>
    <recommendedName>
        <fullName evidence="4">RNA pseudouridylate synthase</fullName>
    </recommendedName>
    <alternativeName>
        <fullName evidence="5">RNA-uridine isomerase</fullName>
    </alternativeName>
</protein>
<dbReference type="SMART" id="SM00363">
    <property type="entry name" value="S4"/>
    <property type="match status" value="1"/>
</dbReference>
<dbReference type="AlphaFoldDB" id="A0A223ATW3"/>
<dbReference type="Gene3D" id="3.10.290.10">
    <property type="entry name" value="RNA-binding S4 domain"/>
    <property type="match status" value="1"/>
</dbReference>
<organism evidence="8 9">
    <name type="scientific">Mogibacterium pumilum</name>
    <dbReference type="NCBI Taxonomy" id="86332"/>
    <lineage>
        <taxon>Bacteria</taxon>
        <taxon>Bacillati</taxon>
        <taxon>Bacillota</taxon>
        <taxon>Clostridia</taxon>
        <taxon>Peptostreptococcales</taxon>
        <taxon>Anaerovoracaceae</taxon>
        <taxon>Mogibacterium</taxon>
    </lineage>
</organism>
<dbReference type="RefSeq" id="WP_094234655.1">
    <property type="nucleotide sequence ID" value="NZ_CP016199.1"/>
</dbReference>
<dbReference type="InterPro" id="IPR050188">
    <property type="entry name" value="RluA_PseudoU_synthase"/>
</dbReference>
<evidence type="ECO:0000259" key="7">
    <source>
        <dbReference type="SMART" id="SM00363"/>
    </source>
</evidence>
<dbReference type="OrthoDB" id="9807829at2"/>
<proteinExistence type="inferred from homology"/>
<comment type="catalytic activity">
    <reaction evidence="1">
        <text>a uridine in RNA = a pseudouridine in RNA</text>
        <dbReference type="Rhea" id="RHEA:48348"/>
        <dbReference type="Rhea" id="RHEA-COMP:12068"/>
        <dbReference type="Rhea" id="RHEA-COMP:12069"/>
        <dbReference type="ChEBI" id="CHEBI:65314"/>
        <dbReference type="ChEBI" id="CHEBI:65315"/>
    </reaction>
</comment>